<dbReference type="PANTHER" id="PTHR34322">
    <property type="entry name" value="TRANSPOSASE, Y1_TNP DOMAIN-CONTAINING"/>
    <property type="match status" value="1"/>
</dbReference>
<feature type="domain" description="Transposase IS200-like" evidence="1">
    <location>
        <begin position="9"/>
        <end position="152"/>
    </location>
</feature>
<dbReference type="Proteomes" id="UP000176377">
    <property type="component" value="Unassembled WGS sequence"/>
</dbReference>
<dbReference type="GO" id="GO:0003677">
    <property type="term" value="F:DNA binding"/>
    <property type="evidence" value="ECO:0007669"/>
    <property type="project" value="InterPro"/>
</dbReference>
<accession>A0A1F6DD04</accession>
<dbReference type="GO" id="GO:0004803">
    <property type="term" value="F:transposase activity"/>
    <property type="evidence" value="ECO:0007669"/>
    <property type="project" value="InterPro"/>
</dbReference>
<reference evidence="2 3" key="1">
    <citation type="journal article" date="2016" name="Nat. Commun.">
        <title>Thousands of microbial genomes shed light on interconnected biogeochemical processes in an aquifer system.</title>
        <authorList>
            <person name="Anantharaman K."/>
            <person name="Brown C.T."/>
            <person name="Hug L.A."/>
            <person name="Sharon I."/>
            <person name="Castelle C.J."/>
            <person name="Probst A.J."/>
            <person name="Thomas B.C."/>
            <person name="Singh A."/>
            <person name="Wilkins M.J."/>
            <person name="Karaoz U."/>
            <person name="Brodie E.L."/>
            <person name="Williams K.H."/>
            <person name="Hubbard S.S."/>
            <person name="Banfield J.F."/>
        </authorList>
    </citation>
    <scope>NUCLEOTIDE SEQUENCE [LARGE SCALE GENOMIC DNA]</scope>
</reference>
<dbReference type="InterPro" id="IPR002686">
    <property type="entry name" value="Transposase_17"/>
</dbReference>
<protein>
    <recommendedName>
        <fullName evidence="1">Transposase IS200-like domain-containing protein</fullName>
    </recommendedName>
</protein>
<evidence type="ECO:0000259" key="1">
    <source>
        <dbReference type="SMART" id="SM01321"/>
    </source>
</evidence>
<name>A0A1F6DD04_9BACT</name>
<dbReference type="AlphaFoldDB" id="A0A1F6DD04"/>
<dbReference type="Gene3D" id="3.30.70.1290">
    <property type="entry name" value="Transposase IS200-like"/>
    <property type="match status" value="1"/>
</dbReference>
<gene>
    <name evidence="2" type="ORF">A2765_00740</name>
</gene>
<dbReference type="InterPro" id="IPR036515">
    <property type="entry name" value="Transposase_17_sf"/>
</dbReference>
<comment type="caution">
    <text evidence="2">The sequence shown here is derived from an EMBL/GenBank/DDBJ whole genome shotgun (WGS) entry which is preliminary data.</text>
</comment>
<dbReference type="GO" id="GO:0006313">
    <property type="term" value="P:DNA transposition"/>
    <property type="evidence" value="ECO:0007669"/>
    <property type="project" value="InterPro"/>
</dbReference>
<evidence type="ECO:0000313" key="2">
    <source>
        <dbReference type="EMBL" id="OGG58892.1"/>
    </source>
</evidence>
<organism evidence="2 3">
    <name type="scientific">Candidatus Kaiserbacteria bacterium RIFCSPHIGHO2_01_FULL_56_24</name>
    <dbReference type="NCBI Taxonomy" id="1798487"/>
    <lineage>
        <taxon>Bacteria</taxon>
        <taxon>Candidatus Kaiseribacteriota</taxon>
    </lineage>
</organism>
<dbReference type="SUPFAM" id="SSF143422">
    <property type="entry name" value="Transposase IS200-like"/>
    <property type="match status" value="1"/>
</dbReference>
<dbReference type="Pfam" id="PF01797">
    <property type="entry name" value="Y1_Tnp"/>
    <property type="match status" value="1"/>
</dbReference>
<dbReference type="EMBL" id="MFLA01000026">
    <property type="protein sequence ID" value="OGG58892.1"/>
    <property type="molecule type" value="Genomic_DNA"/>
</dbReference>
<dbReference type="SMART" id="SM01321">
    <property type="entry name" value="Y1_Tnp"/>
    <property type="match status" value="1"/>
</dbReference>
<feature type="non-terminal residue" evidence="2">
    <location>
        <position position="158"/>
    </location>
</feature>
<dbReference type="PANTHER" id="PTHR34322:SF2">
    <property type="entry name" value="TRANSPOSASE IS200-LIKE DOMAIN-CONTAINING PROTEIN"/>
    <property type="match status" value="1"/>
</dbReference>
<sequence length="158" mass="18459">MSMRSVSFAHGEWYHCFTRGVDKRQIFMDEQDGERFQMLLYVCNSDTPIHLSNLSHEMRQGPALPHVLTLERGKPIVDIGSYCLMPNHPHFLLREIDYGGISAFMQKLLTAYTMYFNKRHERTGVLFSGRFKAVHVANDPHFRRVINYIHANPAELYE</sequence>
<proteinExistence type="predicted"/>
<evidence type="ECO:0000313" key="3">
    <source>
        <dbReference type="Proteomes" id="UP000176377"/>
    </source>
</evidence>